<gene>
    <name evidence="1" type="ORF">CAMP_LOCUS5660</name>
</gene>
<protein>
    <submittedName>
        <fullName evidence="1">Uncharacterized protein</fullName>
    </submittedName>
</protein>
<proteinExistence type="predicted"/>
<organism evidence="1 2">
    <name type="scientific">Caenorhabditis angaria</name>
    <dbReference type="NCBI Taxonomy" id="860376"/>
    <lineage>
        <taxon>Eukaryota</taxon>
        <taxon>Metazoa</taxon>
        <taxon>Ecdysozoa</taxon>
        <taxon>Nematoda</taxon>
        <taxon>Chromadorea</taxon>
        <taxon>Rhabditida</taxon>
        <taxon>Rhabditina</taxon>
        <taxon>Rhabditomorpha</taxon>
        <taxon>Rhabditoidea</taxon>
        <taxon>Rhabditidae</taxon>
        <taxon>Peloderinae</taxon>
        <taxon>Caenorhabditis</taxon>
    </lineage>
</organism>
<dbReference type="AlphaFoldDB" id="A0A9P1IE92"/>
<evidence type="ECO:0000313" key="1">
    <source>
        <dbReference type="EMBL" id="CAI5443023.1"/>
    </source>
</evidence>
<keyword evidence="2" id="KW-1185">Reference proteome</keyword>
<reference evidence="1" key="1">
    <citation type="submission" date="2022-11" db="EMBL/GenBank/DDBJ databases">
        <authorList>
            <person name="Kikuchi T."/>
        </authorList>
    </citation>
    <scope>NUCLEOTIDE SEQUENCE</scope>
    <source>
        <strain evidence="1">PS1010</strain>
    </source>
</reference>
<name>A0A9P1IE92_9PELO</name>
<evidence type="ECO:0000313" key="2">
    <source>
        <dbReference type="Proteomes" id="UP001152747"/>
    </source>
</evidence>
<dbReference type="EMBL" id="CANHGI010000002">
    <property type="protein sequence ID" value="CAI5443023.1"/>
    <property type="molecule type" value="Genomic_DNA"/>
</dbReference>
<dbReference type="Proteomes" id="UP001152747">
    <property type="component" value="Unassembled WGS sequence"/>
</dbReference>
<comment type="caution">
    <text evidence="1">The sequence shown here is derived from an EMBL/GenBank/DDBJ whole genome shotgun (WGS) entry which is preliminary data.</text>
</comment>
<sequence length="94" mass="10308">MIKNPAELAKFIRNSPISGQEKSILQDYSNQGLIQYPFSPMNFLGSIQSLVGQVFGGFMRLPAFAQIFGPTDTRVAEVQTAAEKTKPKISASQE</sequence>
<accession>A0A9P1IE92</accession>